<dbReference type="GO" id="GO:0003677">
    <property type="term" value="F:DNA binding"/>
    <property type="evidence" value="ECO:0007669"/>
    <property type="project" value="InterPro"/>
</dbReference>
<sequence length="554" mass="63348">MFKNNKSRAVGYTRVSTKEQAVDGYSLNAQREKIKQYCEMQNLELVNVYTDEGLSGKDLDSRDGIQDLMNDAKENHFDVVVIWKLSRISRRLIDTLSIIEDLNKQNVSLQSISEKLDLSTSTGTFMFQLMVSINELERNTIRENVVLGHKAKANDGEWNGGKVIGYDNVKGKNGKSRLVINEKEAAVIHYIYETYLNGHGYRYIANSLNHAGHKTKRGNPFSTIAVKDILLNPLYKGEIRYGKKAASIRHLKESPVVTKGIHEPIIDPKIWDKVHERWAMRSKQPSHNRLGSNVLTGLIRCEECKSHMVVSNSSYRLVDGTKVKKNYYVCGAFKNKGATACHAHGIEVNKAEQKVADRFKELIDSDKLLEHLVAQMQSRTVEDKTQLEDHKKFLTDKIVRCADRIHDYREKINDEPNLADVWELAIARLETEKEDYTSELLVTQGRIKTESSSIDTELVSKLINKLIGKMRSTKTNRELKELYLAFIQEIKMNKDKMALDIQLLFNETNISEYLIDRPDPDNSLGLPLLENKDATSKNLPSGRFFLRHPIVIWV</sequence>
<dbReference type="InterPro" id="IPR038109">
    <property type="entry name" value="DNA_bind_recomb_sf"/>
</dbReference>
<dbReference type="AlphaFoldDB" id="A0AAV3WTJ4"/>
<dbReference type="GO" id="GO:0000150">
    <property type="term" value="F:DNA strand exchange activity"/>
    <property type="evidence" value="ECO:0007669"/>
    <property type="project" value="InterPro"/>
</dbReference>
<dbReference type="InterPro" id="IPR011109">
    <property type="entry name" value="DNA_bind_recombinase_dom"/>
</dbReference>
<dbReference type="GeneID" id="96910841"/>
<reference evidence="3" key="1">
    <citation type="submission" date="2019-08" db="EMBL/GenBank/DDBJ databases">
        <title>Marinilactibacillus psychrotolerans M13-2T whole genome sequencing project.</title>
        <authorList>
            <person name="Ishikawa M."/>
            <person name="Suzuki T."/>
            <person name="Matsutani M."/>
        </authorList>
    </citation>
    <scope>NUCLEOTIDE SEQUENCE</scope>
    <source>
        <strain evidence="3">M13-2T</strain>
    </source>
</reference>
<dbReference type="Proteomes" id="UP000887127">
    <property type="component" value="Unassembled WGS sequence"/>
</dbReference>
<dbReference type="InterPro" id="IPR036162">
    <property type="entry name" value="Resolvase-like_N_sf"/>
</dbReference>
<dbReference type="PROSITE" id="PS51737">
    <property type="entry name" value="RECOMBINASE_DNA_BIND"/>
    <property type="match status" value="1"/>
</dbReference>
<protein>
    <submittedName>
        <fullName evidence="3">Integrase</fullName>
    </submittedName>
</protein>
<dbReference type="CDD" id="cd00338">
    <property type="entry name" value="Ser_Recombinase"/>
    <property type="match status" value="1"/>
</dbReference>
<evidence type="ECO:0000259" key="1">
    <source>
        <dbReference type="PROSITE" id="PS51736"/>
    </source>
</evidence>
<dbReference type="EMBL" id="BKBI01000005">
    <property type="protein sequence ID" value="GEQ35312.1"/>
    <property type="molecule type" value="Genomic_DNA"/>
</dbReference>
<dbReference type="Pfam" id="PF13408">
    <property type="entry name" value="Zn_ribbon_recom"/>
    <property type="match status" value="1"/>
</dbReference>
<comment type="caution">
    <text evidence="3">The sequence shown here is derived from an EMBL/GenBank/DDBJ whole genome shotgun (WGS) entry which is preliminary data.</text>
</comment>
<dbReference type="InterPro" id="IPR050639">
    <property type="entry name" value="SSR_resolvase"/>
</dbReference>
<dbReference type="Pfam" id="PF07508">
    <property type="entry name" value="Recombinase"/>
    <property type="match status" value="1"/>
</dbReference>
<feature type="domain" description="Recombinase" evidence="2">
    <location>
        <begin position="163"/>
        <end position="285"/>
    </location>
</feature>
<dbReference type="PROSITE" id="PS51736">
    <property type="entry name" value="RECOMBINASES_3"/>
    <property type="match status" value="1"/>
</dbReference>
<dbReference type="Gene3D" id="3.40.50.1390">
    <property type="entry name" value="Resolvase, N-terminal catalytic domain"/>
    <property type="match status" value="1"/>
</dbReference>
<dbReference type="SMART" id="SM00857">
    <property type="entry name" value="Resolvase"/>
    <property type="match status" value="1"/>
</dbReference>
<feature type="domain" description="Resolvase/invertase-type recombinase catalytic" evidence="1">
    <location>
        <begin position="8"/>
        <end position="156"/>
    </location>
</feature>
<accession>A0AAV3WTJ4</accession>
<dbReference type="Gene3D" id="3.90.1750.20">
    <property type="entry name" value="Putative Large Serine Recombinase, Chain B, Domain 2"/>
    <property type="match status" value="1"/>
</dbReference>
<dbReference type="InterPro" id="IPR025827">
    <property type="entry name" value="Zn_ribbon_recom_dom"/>
</dbReference>
<evidence type="ECO:0000313" key="3">
    <source>
        <dbReference type="EMBL" id="GEQ35312.1"/>
    </source>
</evidence>
<dbReference type="SUPFAM" id="SSF53041">
    <property type="entry name" value="Resolvase-like"/>
    <property type="match status" value="1"/>
</dbReference>
<name>A0AAV3WTJ4_9LACT</name>
<evidence type="ECO:0000313" key="4">
    <source>
        <dbReference type="Proteomes" id="UP000887127"/>
    </source>
</evidence>
<dbReference type="Pfam" id="PF00239">
    <property type="entry name" value="Resolvase"/>
    <property type="match status" value="1"/>
</dbReference>
<dbReference type="RefSeq" id="WP_176935329.1">
    <property type="nucleotide sequence ID" value="NZ_BJVX01000004.1"/>
</dbReference>
<proteinExistence type="predicted"/>
<evidence type="ECO:0000259" key="2">
    <source>
        <dbReference type="PROSITE" id="PS51737"/>
    </source>
</evidence>
<gene>
    <name evidence="3" type="ORF">M132T_08200</name>
</gene>
<dbReference type="PANTHER" id="PTHR30461">
    <property type="entry name" value="DNA-INVERTASE FROM LAMBDOID PROPHAGE"/>
    <property type="match status" value="1"/>
</dbReference>
<dbReference type="InterPro" id="IPR006119">
    <property type="entry name" value="Resolv_N"/>
</dbReference>
<dbReference type="PANTHER" id="PTHR30461:SF23">
    <property type="entry name" value="DNA RECOMBINASE-RELATED"/>
    <property type="match status" value="1"/>
</dbReference>
<organism evidence="3 4">
    <name type="scientific">Marinilactibacillus psychrotolerans</name>
    <dbReference type="NCBI Taxonomy" id="191770"/>
    <lineage>
        <taxon>Bacteria</taxon>
        <taxon>Bacillati</taxon>
        <taxon>Bacillota</taxon>
        <taxon>Bacilli</taxon>
        <taxon>Lactobacillales</taxon>
        <taxon>Carnobacteriaceae</taxon>
        <taxon>Marinilactibacillus</taxon>
    </lineage>
</organism>